<evidence type="ECO:0000313" key="3">
    <source>
        <dbReference type="WBParaSite" id="TCNE_0000183301-mRNA-1"/>
    </source>
</evidence>
<dbReference type="WBParaSite" id="TCNE_0000183301-mRNA-1">
    <property type="protein sequence ID" value="TCNE_0000183301-mRNA-1"/>
    <property type="gene ID" value="TCNE_0000183301"/>
</dbReference>
<keyword evidence="2" id="KW-1185">Reference proteome</keyword>
<gene>
    <name evidence="1" type="ORF">TCNE_LOCUS1833</name>
</gene>
<evidence type="ECO:0000313" key="1">
    <source>
        <dbReference type="EMBL" id="VDM26909.1"/>
    </source>
</evidence>
<name>A0A183U013_TOXCA</name>
<protein>
    <submittedName>
        <fullName evidence="3">MSP domain-containing protein</fullName>
    </submittedName>
</protein>
<sequence>MWVNPSQQLAIRLQRILQVEDTQICLFERSPTAWTQIDLYNASDKPLCYKIKCDRKSNISVRAGESALPAGSGCILPNEVQRCGMTWHRPEDFESWEGVPTPKLRLETHFMSPAVGKKNVLTRLSTIPTCMWGETPVHRPMLEKVGFESERLTAKTATEWFPTGVEPCMLLQP</sequence>
<dbReference type="EMBL" id="UYWY01001554">
    <property type="protein sequence ID" value="VDM26909.1"/>
    <property type="molecule type" value="Genomic_DNA"/>
</dbReference>
<accession>A0A183U013</accession>
<evidence type="ECO:0000313" key="2">
    <source>
        <dbReference type="Proteomes" id="UP000050794"/>
    </source>
</evidence>
<dbReference type="AlphaFoldDB" id="A0A183U013"/>
<proteinExistence type="predicted"/>
<organism evidence="2 3">
    <name type="scientific">Toxocara canis</name>
    <name type="common">Canine roundworm</name>
    <dbReference type="NCBI Taxonomy" id="6265"/>
    <lineage>
        <taxon>Eukaryota</taxon>
        <taxon>Metazoa</taxon>
        <taxon>Ecdysozoa</taxon>
        <taxon>Nematoda</taxon>
        <taxon>Chromadorea</taxon>
        <taxon>Rhabditida</taxon>
        <taxon>Spirurina</taxon>
        <taxon>Ascaridomorpha</taxon>
        <taxon>Ascaridoidea</taxon>
        <taxon>Toxocaridae</taxon>
        <taxon>Toxocara</taxon>
    </lineage>
</organism>
<reference evidence="3" key="1">
    <citation type="submission" date="2016-06" db="UniProtKB">
        <authorList>
            <consortium name="WormBaseParasite"/>
        </authorList>
    </citation>
    <scope>IDENTIFICATION</scope>
</reference>
<reference evidence="1 2" key="2">
    <citation type="submission" date="2018-11" db="EMBL/GenBank/DDBJ databases">
        <authorList>
            <consortium name="Pathogen Informatics"/>
        </authorList>
    </citation>
    <scope>NUCLEOTIDE SEQUENCE [LARGE SCALE GENOMIC DNA]</scope>
</reference>
<dbReference type="Proteomes" id="UP000050794">
    <property type="component" value="Unassembled WGS sequence"/>
</dbReference>